<keyword evidence="2" id="KW-0472">Membrane</keyword>
<name>A0A6N7W145_ACIFE</name>
<accession>A0A6N7W145</accession>
<dbReference type="Pfam" id="PF00691">
    <property type="entry name" value="OmpA"/>
    <property type="match status" value="1"/>
</dbReference>
<evidence type="ECO:0000313" key="6">
    <source>
        <dbReference type="EMBL" id="MSS81848.1"/>
    </source>
</evidence>
<dbReference type="EMBL" id="VULN01000005">
    <property type="protein sequence ID" value="MSS81848.1"/>
    <property type="molecule type" value="Genomic_DNA"/>
</dbReference>
<dbReference type="InterPro" id="IPR011250">
    <property type="entry name" value="OMP/PagP_B-barrel"/>
</dbReference>
<dbReference type="RefSeq" id="WP_022486845.1">
    <property type="nucleotide sequence ID" value="NZ_VULN01000005.1"/>
</dbReference>
<dbReference type="Pfam" id="PF13505">
    <property type="entry name" value="OMP_b-brl"/>
    <property type="match status" value="1"/>
</dbReference>
<dbReference type="CDD" id="cd07185">
    <property type="entry name" value="OmpA_C-like"/>
    <property type="match status" value="1"/>
</dbReference>
<feature type="region of interest" description="Disordered" evidence="3">
    <location>
        <begin position="325"/>
        <end position="352"/>
    </location>
</feature>
<organism evidence="6 7">
    <name type="scientific">Acidaminococcus fermentans</name>
    <dbReference type="NCBI Taxonomy" id="905"/>
    <lineage>
        <taxon>Bacteria</taxon>
        <taxon>Bacillati</taxon>
        <taxon>Bacillota</taxon>
        <taxon>Negativicutes</taxon>
        <taxon>Acidaminococcales</taxon>
        <taxon>Acidaminococcaceae</taxon>
        <taxon>Acidaminococcus</taxon>
    </lineage>
</organism>
<feature type="domain" description="OmpA-like" evidence="5">
    <location>
        <begin position="237"/>
        <end position="352"/>
    </location>
</feature>
<dbReference type="InterPro" id="IPR053713">
    <property type="entry name" value="Bact_OM_Channel_sf"/>
</dbReference>
<sequence length="352" mass="38521">MQKKAFAVTLAVLASVASMGFAAPQTSWDQGEWQLNAGAWAPKAKFDGNESSTKWNFDGGLGYGISDKWALEYNYRGLKTKAGDFKTDGDQNEVNLVYSLGKNWALFGGWNRINNDFDGSYHGAHTGSADSVINNVAQFGVRTKYDLAKNLAFYAEGALGTKKTSQWDAGLAYTFADNWDLNAGYRYVDTKLDDDNNIKYRGFLVGLSYRFGGHKKAAPAPVEEPVAPTVAEPVAPAHVYNDYYLDSIHFDSDVDTPKASEAAKLANFVAVAKAHPDSTFKLVGNTDSDASNAYNEDLSKRRVLNVAKYANDNGVAASRMQLNYKGENNPASNNATEAGKADNRRVDIWEHK</sequence>
<dbReference type="SUPFAM" id="SSF103088">
    <property type="entry name" value="OmpA-like"/>
    <property type="match status" value="1"/>
</dbReference>
<reference evidence="6 7" key="1">
    <citation type="submission" date="2019-08" db="EMBL/GenBank/DDBJ databases">
        <title>In-depth cultivation of the pig gut microbiome towards novel bacterial diversity and tailored functional studies.</title>
        <authorList>
            <person name="Wylensek D."/>
            <person name="Hitch T.C.A."/>
            <person name="Clavel T."/>
        </authorList>
    </citation>
    <scope>NUCLEOTIDE SEQUENCE [LARGE SCALE GENOMIC DNA]</scope>
    <source>
        <strain evidence="6 7">WCA-389-WT-5B</strain>
    </source>
</reference>
<feature type="compositionally biased region" description="Basic and acidic residues" evidence="3">
    <location>
        <begin position="339"/>
        <end position="352"/>
    </location>
</feature>
<gene>
    <name evidence="6" type="ORF">FX155_04415</name>
</gene>
<evidence type="ECO:0000256" key="3">
    <source>
        <dbReference type="SAM" id="MobiDB-lite"/>
    </source>
</evidence>
<evidence type="ECO:0000256" key="2">
    <source>
        <dbReference type="PROSITE-ProRule" id="PRU00473"/>
    </source>
</evidence>
<dbReference type="GO" id="GO:0016020">
    <property type="term" value="C:membrane"/>
    <property type="evidence" value="ECO:0007669"/>
    <property type="project" value="UniProtKB-UniRule"/>
</dbReference>
<dbReference type="Gene3D" id="2.40.160.40">
    <property type="entry name" value="monomeric porin ompg"/>
    <property type="match status" value="1"/>
</dbReference>
<dbReference type="Proteomes" id="UP000441455">
    <property type="component" value="Unassembled WGS sequence"/>
</dbReference>
<dbReference type="SUPFAM" id="SSF56925">
    <property type="entry name" value="OMPA-like"/>
    <property type="match status" value="1"/>
</dbReference>
<dbReference type="PROSITE" id="PS51123">
    <property type="entry name" value="OMPA_2"/>
    <property type="match status" value="1"/>
</dbReference>
<proteinExistence type="predicted"/>
<keyword evidence="1 4" id="KW-0732">Signal</keyword>
<feature type="signal peptide" evidence="4">
    <location>
        <begin position="1"/>
        <end position="22"/>
    </location>
</feature>
<evidence type="ECO:0000256" key="1">
    <source>
        <dbReference type="ARBA" id="ARBA00022729"/>
    </source>
</evidence>
<evidence type="ECO:0000259" key="5">
    <source>
        <dbReference type="PROSITE" id="PS51123"/>
    </source>
</evidence>
<dbReference type="InterPro" id="IPR036737">
    <property type="entry name" value="OmpA-like_sf"/>
</dbReference>
<feature type="chain" id="PRO_5026772318" evidence="4">
    <location>
        <begin position="23"/>
        <end position="352"/>
    </location>
</feature>
<dbReference type="InterPro" id="IPR050330">
    <property type="entry name" value="Bact_OuterMem_StrucFunc"/>
</dbReference>
<comment type="caution">
    <text evidence="6">The sequence shown here is derived from an EMBL/GenBank/DDBJ whole genome shotgun (WGS) entry which is preliminary data.</text>
</comment>
<dbReference type="Gene3D" id="2.40.160.20">
    <property type="match status" value="1"/>
</dbReference>
<protein>
    <submittedName>
        <fullName evidence="6">OmpA family protein</fullName>
    </submittedName>
</protein>
<dbReference type="PANTHER" id="PTHR30329">
    <property type="entry name" value="STATOR ELEMENT OF FLAGELLAR MOTOR COMPLEX"/>
    <property type="match status" value="1"/>
</dbReference>
<dbReference type="OrthoDB" id="1627926at2"/>
<dbReference type="PANTHER" id="PTHR30329:SF21">
    <property type="entry name" value="LIPOPROTEIN YIAD-RELATED"/>
    <property type="match status" value="1"/>
</dbReference>
<dbReference type="InterPro" id="IPR006665">
    <property type="entry name" value="OmpA-like"/>
</dbReference>
<dbReference type="InterPro" id="IPR027385">
    <property type="entry name" value="Beta-barrel_OMP"/>
</dbReference>
<evidence type="ECO:0000313" key="7">
    <source>
        <dbReference type="Proteomes" id="UP000441455"/>
    </source>
</evidence>
<dbReference type="AlphaFoldDB" id="A0A6N7W145"/>
<dbReference type="Gene3D" id="3.30.1330.60">
    <property type="entry name" value="OmpA-like domain"/>
    <property type="match status" value="1"/>
</dbReference>
<evidence type="ECO:0000256" key="4">
    <source>
        <dbReference type="SAM" id="SignalP"/>
    </source>
</evidence>